<feature type="transmembrane region" description="Helical" evidence="5">
    <location>
        <begin position="59"/>
        <end position="77"/>
    </location>
</feature>
<dbReference type="RefSeq" id="WP_144068032.1">
    <property type="nucleotide sequence ID" value="NZ_CP041636.1"/>
</dbReference>
<accession>A0A516GZU3</accession>
<dbReference type="GO" id="GO:0016020">
    <property type="term" value="C:membrane"/>
    <property type="evidence" value="ECO:0007669"/>
    <property type="project" value="UniProtKB-SubCell"/>
</dbReference>
<evidence type="ECO:0000313" key="7">
    <source>
        <dbReference type="Proteomes" id="UP000317496"/>
    </source>
</evidence>
<dbReference type="PANTHER" id="PTHR35371">
    <property type="entry name" value="INNER MEMBRANE PROTEIN"/>
    <property type="match status" value="1"/>
</dbReference>
<keyword evidence="3 5" id="KW-1133">Transmembrane helix</keyword>
<proteinExistence type="predicted"/>
<dbReference type="KEGG" id="fer:FNB15_07085"/>
<comment type="subcellular location">
    <subcellularLocation>
        <location evidence="1">Membrane</location>
    </subcellularLocation>
</comment>
<keyword evidence="2 5" id="KW-0812">Transmembrane</keyword>
<keyword evidence="4 5" id="KW-0472">Membrane</keyword>
<dbReference type="SUPFAM" id="SSF161084">
    <property type="entry name" value="MAPEG domain-like"/>
    <property type="match status" value="1"/>
</dbReference>
<keyword evidence="7" id="KW-1185">Reference proteome</keyword>
<gene>
    <name evidence="6" type="ORF">FNB15_07085</name>
</gene>
<evidence type="ECO:0000313" key="6">
    <source>
        <dbReference type="EMBL" id="QDO97051.1"/>
    </source>
</evidence>
<protein>
    <submittedName>
        <fullName evidence="6">MAPEG family protein</fullName>
    </submittedName>
</protein>
<organism evidence="6 7">
    <name type="scientific">Ferrovibrio terrae</name>
    <dbReference type="NCBI Taxonomy" id="2594003"/>
    <lineage>
        <taxon>Bacteria</taxon>
        <taxon>Pseudomonadati</taxon>
        <taxon>Pseudomonadota</taxon>
        <taxon>Alphaproteobacteria</taxon>
        <taxon>Rhodospirillales</taxon>
        <taxon>Rhodospirillaceae</taxon>
        <taxon>Ferrovibrio</taxon>
    </lineage>
</organism>
<evidence type="ECO:0000256" key="1">
    <source>
        <dbReference type="ARBA" id="ARBA00004370"/>
    </source>
</evidence>
<dbReference type="AlphaFoldDB" id="A0A516GZU3"/>
<dbReference type="Proteomes" id="UP000317496">
    <property type="component" value="Chromosome"/>
</dbReference>
<sequence>MTTDMTMLIASAVLTVLLTLPYSTGHMLTRGLYVMAGNREDFPAATGWIGRAHRAHLNMVENMVPFAALVLAAAVAGKADGWTALGSQVFFYSRVLHAVVYIAGVPWLRTFAWLGGVAGMVMVLYGIVT</sequence>
<name>A0A516GZU3_9PROT</name>
<dbReference type="EMBL" id="CP041636">
    <property type="protein sequence ID" value="QDO97051.1"/>
    <property type="molecule type" value="Genomic_DNA"/>
</dbReference>
<evidence type="ECO:0000256" key="3">
    <source>
        <dbReference type="ARBA" id="ARBA00022989"/>
    </source>
</evidence>
<evidence type="ECO:0000256" key="2">
    <source>
        <dbReference type="ARBA" id="ARBA00022692"/>
    </source>
</evidence>
<dbReference type="OrthoDB" id="7743618at2"/>
<dbReference type="InterPro" id="IPR001129">
    <property type="entry name" value="Membr-assoc_MAPEG"/>
</dbReference>
<evidence type="ECO:0000256" key="5">
    <source>
        <dbReference type="SAM" id="Phobius"/>
    </source>
</evidence>
<reference evidence="6 7" key="1">
    <citation type="submission" date="2019-07" db="EMBL/GenBank/DDBJ databases">
        <title>Genome sequencing for Ferrovibrio sp. K5.</title>
        <authorList>
            <person name="Park S.-J."/>
        </authorList>
    </citation>
    <scope>NUCLEOTIDE SEQUENCE [LARGE SCALE GENOMIC DNA]</scope>
    <source>
        <strain evidence="6 7">K5</strain>
    </source>
</reference>
<feature type="transmembrane region" description="Helical" evidence="5">
    <location>
        <begin position="111"/>
        <end position="128"/>
    </location>
</feature>
<feature type="transmembrane region" description="Helical" evidence="5">
    <location>
        <begin position="89"/>
        <end position="105"/>
    </location>
</feature>
<dbReference type="InterPro" id="IPR023352">
    <property type="entry name" value="MAPEG-like_dom_sf"/>
</dbReference>
<evidence type="ECO:0000256" key="4">
    <source>
        <dbReference type="ARBA" id="ARBA00023136"/>
    </source>
</evidence>
<dbReference type="PANTHER" id="PTHR35371:SF1">
    <property type="entry name" value="BLR7753 PROTEIN"/>
    <property type="match status" value="1"/>
</dbReference>
<dbReference type="Gene3D" id="1.20.120.550">
    <property type="entry name" value="Membrane associated eicosanoid/glutathione metabolism-like domain"/>
    <property type="match status" value="1"/>
</dbReference>
<dbReference type="Pfam" id="PF01124">
    <property type="entry name" value="MAPEG"/>
    <property type="match status" value="1"/>
</dbReference>